<reference evidence="2 3" key="1">
    <citation type="submission" date="2020-01" db="EMBL/GenBank/DDBJ databases">
        <title>Draft genome sequence of Cand. Neptunochlamydia vexilliferae K9.</title>
        <authorList>
            <person name="Schulz F."/>
            <person name="Koestlbacher S."/>
            <person name="Wascher F."/>
            <person name="Pizzetti I."/>
            <person name="Horn M."/>
        </authorList>
    </citation>
    <scope>NUCLEOTIDE SEQUENCE [LARGE SCALE GENOMIC DNA]</scope>
    <source>
        <strain evidence="2 3">K9</strain>
    </source>
</reference>
<comment type="caution">
    <text evidence="2">The sequence shown here is derived from an EMBL/GenBank/DDBJ whole genome shotgun (WGS) entry which is preliminary data.</text>
</comment>
<dbReference type="Pfam" id="PF07228">
    <property type="entry name" value="SpoIIE"/>
    <property type="match status" value="1"/>
</dbReference>
<evidence type="ECO:0000313" key="3">
    <source>
        <dbReference type="Proteomes" id="UP001194714"/>
    </source>
</evidence>
<sequence length="53" mass="6009">MEMFGKERLMASFQEKKGESPQETVNQIVEEVALFAEGCPQHDDLTLIVLNVK</sequence>
<protein>
    <recommendedName>
        <fullName evidence="1">PPM-type phosphatase domain-containing protein</fullName>
    </recommendedName>
</protein>
<proteinExistence type="predicted"/>
<gene>
    <name evidence="2" type="ORF">NEPTK9_001771</name>
</gene>
<keyword evidence="3" id="KW-1185">Reference proteome</keyword>
<evidence type="ECO:0000313" key="2">
    <source>
        <dbReference type="EMBL" id="MBF5060238.1"/>
    </source>
</evidence>
<feature type="domain" description="PPM-type phosphatase" evidence="1">
    <location>
        <begin position="2"/>
        <end position="52"/>
    </location>
</feature>
<dbReference type="InterPro" id="IPR001932">
    <property type="entry name" value="PPM-type_phosphatase-like_dom"/>
</dbReference>
<dbReference type="EMBL" id="JAAEJV010000101">
    <property type="protein sequence ID" value="MBF5060238.1"/>
    <property type="molecule type" value="Genomic_DNA"/>
</dbReference>
<dbReference type="Gene3D" id="3.60.40.10">
    <property type="entry name" value="PPM-type phosphatase domain"/>
    <property type="match status" value="1"/>
</dbReference>
<dbReference type="InterPro" id="IPR036457">
    <property type="entry name" value="PPM-type-like_dom_sf"/>
</dbReference>
<dbReference type="Proteomes" id="UP001194714">
    <property type="component" value="Unassembled WGS sequence"/>
</dbReference>
<accession>A0ABS0B1H0</accession>
<name>A0ABS0B1H0_9BACT</name>
<evidence type="ECO:0000259" key="1">
    <source>
        <dbReference type="Pfam" id="PF07228"/>
    </source>
</evidence>
<organism evidence="2 3">
    <name type="scientific">Candidatus Neptunichlamydia vexilliferae</name>
    <dbReference type="NCBI Taxonomy" id="1651774"/>
    <lineage>
        <taxon>Bacteria</taxon>
        <taxon>Pseudomonadati</taxon>
        <taxon>Chlamydiota</taxon>
        <taxon>Chlamydiia</taxon>
        <taxon>Parachlamydiales</taxon>
        <taxon>Simkaniaceae</taxon>
        <taxon>Candidatus Neptunichlamydia</taxon>
    </lineage>
</organism>